<dbReference type="InterPro" id="IPR058240">
    <property type="entry name" value="rSAM_sf"/>
</dbReference>
<accession>A0A2P5PA65</accession>
<evidence type="ECO:0000259" key="7">
    <source>
        <dbReference type="PROSITE" id="PS51918"/>
    </source>
</evidence>
<keyword evidence="6" id="KW-0411">Iron-sulfur</keyword>
<name>A0A2P5PA65_9CHLR</name>
<comment type="cofactor">
    <cofactor evidence="1">
        <name>[4Fe-4S] cluster</name>
        <dbReference type="ChEBI" id="CHEBI:49883"/>
    </cofactor>
</comment>
<dbReference type="PANTHER" id="PTHR30352:SF5">
    <property type="entry name" value="PYRUVATE FORMATE-LYASE 1-ACTIVATING ENZYME"/>
    <property type="match status" value="1"/>
</dbReference>
<dbReference type="AlphaFoldDB" id="A0A2P5PA65"/>
<evidence type="ECO:0000256" key="4">
    <source>
        <dbReference type="ARBA" id="ARBA00022723"/>
    </source>
</evidence>
<dbReference type="SFLD" id="SFLDS00029">
    <property type="entry name" value="Radical_SAM"/>
    <property type="match status" value="1"/>
</dbReference>
<dbReference type="GO" id="GO:0051539">
    <property type="term" value="F:4 iron, 4 sulfur cluster binding"/>
    <property type="evidence" value="ECO:0007669"/>
    <property type="project" value="UniProtKB-KW"/>
</dbReference>
<dbReference type="InterPro" id="IPR007197">
    <property type="entry name" value="rSAM"/>
</dbReference>
<evidence type="ECO:0000313" key="9">
    <source>
        <dbReference type="Proteomes" id="UP000235653"/>
    </source>
</evidence>
<dbReference type="Gene3D" id="3.20.20.70">
    <property type="entry name" value="Aldolase class I"/>
    <property type="match status" value="1"/>
</dbReference>
<dbReference type="InterPro" id="IPR034457">
    <property type="entry name" value="Organic_radical-activating"/>
</dbReference>
<dbReference type="CDD" id="cd01335">
    <property type="entry name" value="Radical_SAM"/>
    <property type="match status" value="1"/>
</dbReference>
<keyword evidence="2" id="KW-0004">4Fe-4S</keyword>
<dbReference type="RefSeq" id="WP_102331417.1">
    <property type="nucleotide sequence ID" value="NZ_CP058566.2"/>
</dbReference>
<reference evidence="8 9" key="1">
    <citation type="journal article" date="2017" name="ISME J.">
        <title>Grape pomace compost harbors organohalide-respiring Dehalogenimonas species with novel reductive dehalogenase genes.</title>
        <authorList>
            <person name="Yang Y."/>
            <person name="Higgins S.A."/>
            <person name="Yan J."/>
            <person name="Simsir B."/>
            <person name="Chourey K."/>
            <person name="Iyer R."/>
            <person name="Hettich R.L."/>
            <person name="Baldwin B."/>
            <person name="Ogles D.M."/>
            <person name="Loffler F.E."/>
        </authorList>
    </citation>
    <scope>NUCLEOTIDE SEQUENCE [LARGE SCALE GENOMIC DNA]</scope>
    <source>
        <strain evidence="8 9">GP</strain>
    </source>
</reference>
<evidence type="ECO:0000256" key="1">
    <source>
        <dbReference type="ARBA" id="ARBA00001966"/>
    </source>
</evidence>
<evidence type="ECO:0000256" key="5">
    <source>
        <dbReference type="ARBA" id="ARBA00023004"/>
    </source>
</evidence>
<dbReference type="Proteomes" id="UP000235653">
    <property type="component" value="Unassembled WGS sequence"/>
</dbReference>
<feature type="domain" description="Radical SAM core" evidence="7">
    <location>
        <begin position="9"/>
        <end position="236"/>
    </location>
</feature>
<dbReference type="SUPFAM" id="SSF102114">
    <property type="entry name" value="Radical SAM enzymes"/>
    <property type="match status" value="1"/>
</dbReference>
<organism evidence="8 9">
    <name type="scientific">Dehalogenimonas etheniformans</name>
    <dbReference type="NCBI Taxonomy" id="1536648"/>
    <lineage>
        <taxon>Bacteria</taxon>
        <taxon>Bacillati</taxon>
        <taxon>Chloroflexota</taxon>
        <taxon>Dehalococcoidia</taxon>
        <taxon>Dehalococcoidales</taxon>
        <taxon>Dehalococcoidaceae</taxon>
        <taxon>Dehalogenimonas</taxon>
    </lineage>
</organism>
<evidence type="ECO:0000256" key="6">
    <source>
        <dbReference type="ARBA" id="ARBA00023014"/>
    </source>
</evidence>
<keyword evidence="3" id="KW-0949">S-adenosyl-L-methionine</keyword>
<sequence length="247" mass="28513">MKTNIYHITYTPETSSASLRFWGCNMTCQGCLCKEGIFDHLLKEYRTGKESQTQQFKPSRFLDLEEVDRQLSSLNLKRIFLTGEEATIDPHYAEITADFHARYHTENILYTNGFFKPSTENTDSVEIGIKAISDDLHKWYTGRDVNIVKQNFIKYYEDGINLTAATIFIPGLVEKEEIEKVARFISSVDKKIPYFVLPYFPAGNNPWRKTNLTEIEQTVQVASKYLYNVSGCQGTEQEILFDVQRVV</sequence>
<dbReference type="PANTHER" id="PTHR30352">
    <property type="entry name" value="PYRUVATE FORMATE-LYASE-ACTIVATING ENZYME"/>
    <property type="match status" value="1"/>
</dbReference>
<dbReference type="GO" id="GO:0046872">
    <property type="term" value="F:metal ion binding"/>
    <property type="evidence" value="ECO:0007669"/>
    <property type="project" value="UniProtKB-KW"/>
</dbReference>
<dbReference type="GO" id="GO:0003824">
    <property type="term" value="F:catalytic activity"/>
    <property type="evidence" value="ECO:0007669"/>
    <property type="project" value="InterPro"/>
</dbReference>
<keyword evidence="4" id="KW-0479">Metal-binding</keyword>
<keyword evidence="9" id="KW-1185">Reference proteome</keyword>
<dbReference type="Pfam" id="PF04055">
    <property type="entry name" value="Radical_SAM"/>
    <property type="match status" value="1"/>
</dbReference>
<gene>
    <name evidence="8" type="ORF">JP09_000450</name>
</gene>
<comment type="caution">
    <text evidence="8">The sequence shown here is derived from an EMBL/GenBank/DDBJ whole genome shotgun (WGS) entry which is preliminary data.</text>
</comment>
<protein>
    <submittedName>
        <fullName evidence="8">Radical SAM protein</fullName>
    </submittedName>
</protein>
<evidence type="ECO:0000256" key="2">
    <source>
        <dbReference type="ARBA" id="ARBA00022485"/>
    </source>
</evidence>
<dbReference type="OrthoDB" id="157380at2"/>
<dbReference type="EMBL" id="JQAN02000001">
    <property type="protein sequence ID" value="PPD59182.1"/>
    <property type="molecule type" value="Genomic_DNA"/>
</dbReference>
<dbReference type="PROSITE" id="PS51918">
    <property type="entry name" value="RADICAL_SAM"/>
    <property type="match status" value="1"/>
</dbReference>
<evidence type="ECO:0000256" key="3">
    <source>
        <dbReference type="ARBA" id="ARBA00022691"/>
    </source>
</evidence>
<dbReference type="InterPro" id="IPR013785">
    <property type="entry name" value="Aldolase_TIM"/>
</dbReference>
<proteinExistence type="predicted"/>
<keyword evidence="5" id="KW-0408">Iron</keyword>
<evidence type="ECO:0000313" key="8">
    <source>
        <dbReference type="EMBL" id="PPD59182.1"/>
    </source>
</evidence>